<dbReference type="GO" id="GO:0000976">
    <property type="term" value="F:transcription cis-regulatory region binding"/>
    <property type="evidence" value="ECO:0007669"/>
    <property type="project" value="InterPro"/>
</dbReference>
<dbReference type="PROSITE" id="PS51507">
    <property type="entry name" value="IRF_2"/>
    <property type="match status" value="1"/>
</dbReference>
<dbReference type="InterPro" id="IPR036390">
    <property type="entry name" value="WH_DNA-bd_sf"/>
</dbReference>
<evidence type="ECO:0000259" key="1">
    <source>
        <dbReference type="PROSITE" id="PS51507"/>
    </source>
</evidence>
<sequence length="171" mass="19810">MNSSVNSAHNVNNVTLREQPVRQLSSAKDALYPAKMPRRFTGKLCRFLFDHLEGATFGERLRWVDREAGVFQIFWRHGNGSSSTPEEDCAVFMEWHHYKTRRTKECSPMEAKQRFRAAMNKMKLSTVSSWKNRPLERNFQYRKFPKDDLGQLLPSKENGPSCSRVARLVAG</sequence>
<dbReference type="Gene3D" id="1.10.10.10">
    <property type="entry name" value="Winged helix-like DNA-binding domain superfamily/Winged helix DNA-binding domain"/>
    <property type="match status" value="1"/>
</dbReference>
<protein>
    <recommendedName>
        <fullName evidence="1">IRF tryptophan pentad repeat domain-containing protein</fullName>
    </recommendedName>
</protein>
<comment type="caution">
    <text evidence="2">The sequence shown here is derived from an EMBL/GenBank/DDBJ whole genome shotgun (WGS) entry which is preliminary data.</text>
</comment>
<accession>A0AAQ4D6M4</accession>
<dbReference type="SUPFAM" id="SSF46785">
    <property type="entry name" value="Winged helix' DNA-binding domain"/>
    <property type="match status" value="1"/>
</dbReference>
<name>A0AAQ4D6M4_AMBAM</name>
<keyword evidence="3" id="KW-1185">Reference proteome</keyword>
<dbReference type="EMBL" id="JARKHS020034458">
    <property type="protein sequence ID" value="KAK8758114.1"/>
    <property type="molecule type" value="Genomic_DNA"/>
</dbReference>
<feature type="domain" description="IRF tryptophan pentad repeat" evidence="1">
    <location>
        <begin position="41"/>
        <end position="143"/>
    </location>
</feature>
<evidence type="ECO:0000313" key="3">
    <source>
        <dbReference type="Proteomes" id="UP001321473"/>
    </source>
</evidence>
<dbReference type="AlphaFoldDB" id="A0AAQ4D6M4"/>
<evidence type="ECO:0000313" key="2">
    <source>
        <dbReference type="EMBL" id="KAK8758114.1"/>
    </source>
</evidence>
<gene>
    <name evidence="2" type="ORF">V5799_004253</name>
</gene>
<dbReference type="InterPro" id="IPR001346">
    <property type="entry name" value="Interferon_reg_fact_DNA-bd_dom"/>
</dbReference>
<dbReference type="Pfam" id="PF00605">
    <property type="entry name" value="IRF"/>
    <property type="match status" value="1"/>
</dbReference>
<proteinExistence type="predicted"/>
<dbReference type="InterPro" id="IPR036388">
    <property type="entry name" value="WH-like_DNA-bd_sf"/>
</dbReference>
<organism evidence="2 3">
    <name type="scientific">Amblyomma americanum</name>
    <name type="common">Lone star tick</name>
    <dbReference type="NCBI Taxonomy" id="6943"/>
    <lineage>
        <taxon>Eukaryota</taxon>
        <taxon>Metazoa</taxon>
        <taxon>Ecdysozoa</taxon>
        <taxon>Arthropoda</taxon>
        <taxon>Chelicerata</taxon>
        <taxon>Arachnida</taxon>
        <taxon>Acari</taxon>
        <taxon>Parasitiformes</taxon>
        <taxon>Ixodida</taxon>
        <taxon>Ixodoidea</taxon>
        <taxon>Ixodidae</taxon>
        <taxon>Amblyomminae</taxon>
        <taxon>Amblyomma</taxon>
    </lineage>
</organism>
<dbReference type="Proteomes" id="UP001321473">
    <property type="component" value="Unassembled WGS sequence"/>
</dbReference>
<reference evidence="2 3" key="1">
    <citation type="journal article" date="2023" name="Arcadia Sci">
        <title>De novo assembly of a long-read Amblyomma americanum tick genome.</title>
        <authorList>
            <person name="Chou S."/>
            <person name="Poskanzer K.E."/>
            <person name="Rollins M."/>
            <person name="Thuy-Boun P.S."/>
        </authorList>
    </citation>
    <scope>NUCLEOTIDE SEQUENCE [LARGE SCALE GENOMIC DNA]</scope>
    <source>
        <strain evidence="2">F_SG_1</strain>
        <tissue evidence="2">Salivary glands</tissue>
    </source>
</reference>